<comment type="caution">
    <text evidence="5">The sequence shown here is derived from an EMBL/GenBank/DDBJ whole genome shotgun (WGS) entry which is preliminary data.</text>
</comment>
<feature type="domain" description="RRM" evidence="3">
    <location>
        <begin position="327"/>
        <end position="407"/>
    </location>
</feature>
<dbReference type="InterPro" id="IPR012677">
    <property type="entry name" value="Nucleotide-bd_a/b_plait_sf"/>
</dbReference>
<evidence type="ECO:0000259" key="4">
    <source>
        <dbReference type="PROSITE" id="PS51857"/>
    </source>
</evidence>
<dbReference type="Gene3D" id="3.30.70.330">
    <property type="match status" value="1"/>
</dbReference>
<name>A0ABP0NZC8_9DINO</name>
<dbReference type="PROSITE" id="PS51857">
    <property type="entry name" value="CSD_2"/>
    <property type="match status" value="1"/>
</dbReference>
<gene>
    <name evidence="5" type="ORF">SCF082_LOCUS34292</name>
</gene>
<accession>A0ABP0NZC8</accession>
<evidence type="ECO:0000256" key="1">
    <source>
        <dbReference type="PROSITE-ProRule" id="PRU00176"/>
    </source>
</evidence>
<evidence type="ECO:0000256" key="2">
    <source>
        <dbReference type="SAM" id="MobiDB-lite"/>
    </source>
</evidence>
<dbReference type="InterPro" id="IPR002059">
    <property type="entry name" value="CSP_DNA-bd"/>
</dbReference>
<dbReference type="InterPro" id="IPR000504">
    <property type="entry name" value="RRM_dom"/>
</dbReference>
<dbReference type="Gene3D" id="2.40.50.140">
    <property type="entry name" value="Nucleic acid-binding proteins"/>
    <property type="match status" value="1"/>
</dbReference>
<evidence type="ECO:0000313" key="6">
    <source>
        <dbReference type="Proteomes" id="UP001642464"/>
    </source>
</evidence>
<evidence type="ECO:0000313" key="5">
    <source>
        <dbReference type="EMBL" id="CAK9067899.1"/>
    </source>
</evidence>
<feature type="compositionally biased region" description="Basic residues" evidence="2">
    <location>
        <begin position="580"/>
        <end position="590"/>
    </location>
</feature>
<dbReference type="Proteomes" id="UP001642464">
    <property type="component" value="Unassembled WGS sequence"/>
</dbReference>
<sequence>MSGPPHVPRWTGRIKSYQPGNGYGFIECSEAYHQFGRDVYLSGQELQKLDIMTIPVGTEVLFDIELRGGRPRARNLSGLREQASAECLPERTLKQCEYRLDQYANALRELSHCLHLYGLDRRSYNALKQAEGMLRCQECRRDEHEGCKVLRLISEAAEKWTDASHPCHQSLREGLLQRCSPPPCEPIQMSIDRIRFTQEMHSKRFLNGPHAGQRIEWLTDQLLSGAISFSDPSVVLNVVYFHGAYRSLNNRHLTAIVQYASRMARRNELPKKCCVRVWPLLRGLRMDDGSEQDVIRKFLRANDTSSDGTSIECKRRFGQVTVVNQEVQIHVSNLDRSVQEAQLQEHLLAAGVSWPFQVKIARRPNGQSNCYGWITTTDPDQAEELLQMSLPPLRGRELRMRLDNVSAIKQPSDPGKGWLRCQACRETCEPLVDVLLVEGIRHRRDHVSPGRFDEAPTFFCVGREASLLNCEVISPHPDAAGTSFKLSQVLCKTCGEDLGNVQKGSLMQGEVMELLGERVVHFKCASVLLELPDRQDLLLDVRKWQYLAQATGRDSIYRLSQLTMSEAAEVLGLNLNSKASHRNSKNHARVIPRERPSVVAGASSAESGGPTKSGYPTGQE</sequence>
<dbReference type="CDD" id="cd00590">
    <property type="entry name" value="RRM_SF"/>
    <property type="match status" value="1"/>
</dbReference>
<feature type="domain" description="CSD" evidence="4">
    <location>
        <begin position="9"/>
        <end position="78"/>
    </location>
</feature>
<dbReference type="SUPFAM" id="SSF50249">
    <property type="entry name" value="Nucleic acid-binding proteins"/>
    <property type="match status" value="1"/>
</dbReference>
<dbReference type="EMBL" id="CAXAMM010031335">
    <property type="protein sequence ID" value="CAK9067899.1"/>
    <property type="molecule type" value="Genomic_DNA"/>
</dbReference>
<evidence type="ECO:0000259" key="3">
    <source>
        <dbReference type="PROSITE" id="PS50102"/>
    </source>
</evidence>
<dbReference type="InterPro" id="IPR011129">
    <property type="entry name" value="CSD"/>
</dbReference>
<keyword evidence="6" id="KW-1185">Reference proteome</keyword>
<dbReference type="InterPro" id="IPR012340">
    <property type="entry name" value="NA-bd_OB-fold"/>
</dbReference>
<reference evidence="5 6" key="1">
    <citation type="submission" date="2024-02" db="EMBL/GenBank/DDBJ databases">
        <authorList>
            <person name="Chen Y."/>
            <person name="Shah S."/>
            <person name="Dougan E. K."/>
            <person name="Thang M."/>
            <person name="Chan C."/>
        </authorList>
    </citation>
    <scope>NUCLEOTIDE SEQUENCE [LARGE SCALE GENOMIC DNA]</scope>
</reference>
<feature type="region of interest" description="Disordered" evidence="2">
    <location>
        <begin position="580"/>
        <end position="620"/>
    </location>
</feature>
<dbReference type="SMART" id="SM00357">
    <property type="entry name" value="CSP"/>
    <property type="match status" value="1"/>
</dbReference>
<dbReference type="InterPro" id="IPR035979">
    <property type="entry name" value="RBD_domain_sf"/>
</dbReference>
<dbReference type="PROSITE" id="PS50102">
    <property type="entry name" value="RRM"/>
    <property type="match status" value="1"/>
</dbReference>
<proteinExistence type="predicted"/>
<organism evidence="5 6">
    <name type="scientific">Durusdinium trenchii</name>
    <dbReference type="NCBI Taxonomy" id="1381693"/>
    <lineage>
        <taxon>Eukaryota</taxon>
        <taxon>Sar</taxon>
        <taxon>Alveolata</taxon>
        <taxon>Dinophyceae</taxon>
        <taxon>Suessiales</taxon>
        <taxon>Symbiodiniaceae</taxon>
        <taxon>Durusdinium</taxon>
    </lineage>
</organism>
<keyword evidence="1" id="KW-0694">RNA-binding</keyword>
<protein>
    <submittedName>
        <fullName evidence="5">Uncharacterized protein</fullName>
    </submittedName>
</protein>
<feature type="compositionally biased region" description="Low complexity" evidence="2">
    <location>
        <begin position="600"/>
        <end position="609"/>
    </location>
</feature>
<dbReference type="SUPFAM" id="SSF54928">
    <property type="entry name" value="RNA-binding domain, RBD"/>
    <property type="match status" value="1"/>
</dbReference>